<feature type="non-terminal residue" evidence="1">
    <location>
        <position position="1"/>
    </location>
</feature>
<gene>
    <name evidence="1" type="ORF">H8717_15865</name>
</gene>
<comment type="caution">
    <text evidence="1">The sequence shown here is derived from an EMBL/GenBank/DDBJ whole genome shotgun (WGS) entry which is preliminary data.</text>
</comment>
<dbReference type="Proteomes" id="UP000658131">
    <property type="component" value="Unassembled WGS sequence"/>
</dbReference>
<organism evidence="1 2">
    <name type="scientific">Yanshouia hominis</name>
    <dbReference type="NCBI Taxonomy" id="2763673"/>
    <lineage>
        <taxon>Bacteria</taxon>
        <taxon>Bacillati</taxon>
        <taxon>Bacillota</taxon>
        <taxon>Clostridia</taxon>
        <taxon>Eubacteriales</taxon>
        <taxon>Oscillospiraceae</taxon>
        <taxon>Yanshouia</taxon>
    </lineage>
</organism>
<sequence>FALNAVGKPALSLAKGGFLVSKDFLFHQHSWWFIFAEATTESGDVSKEASPLFCVQEELQMQQKEKGRWRFVPIPDRCEGCPYRRVGFICHDSRGDACMRTDVEELSGQCPRNNNDPIQNGGDKK</sequence>
<name>A0ABR7NNC0_9FIRM</name>
<evidence type="ECO:0000313" key="1">
    <source>
        <dbReference type="EMBL" id="MBC8577860.1"/>
    </source>
</evidence>
<evidence type="ECO:0000313" key="2">
    <source>
        <dbReference type="Proteomes" id="UP000658131"/>
    </source>
</evidence>
<reference evidence="1 2" key="1">
    <citation type="submission" date="2020-08" db="EMBL/GenBank/DDBJ databases">
        <title>Genome public.</title>
        <authorList>
            <person name="Liu C."/>
            <person name="Sun Q."/>
        </authorList>
    </citation>
    <scope>NUCLEOTIDE SEQUENCE [LARGE SCALE GENOMIC DNA]</scope>
    <source>
        <strain evidence="1 2">BX1</strain>
    </source>
</reference>
<dbReference type="EMBL" id="JACRTB010000060">
    <property type="protein sequence ID" value="MBC8577860.1"/>
    <property type="molecule type" value="Genomic_DNA"/>
</dbReference>
<keyword evidence="2" id="KW-1185">Reference proteome</keyword>
<accession>A0ABR7NNC0</accession>
<protein>
    <submittedName>
        <fullName evidence="1">Uncharacterized protein</fullName>
    </submittedName>
</protein>
<proteinExistence type="predicted"/>